<evidence type="ECO:0000256" key="1">
    <source>
        <dbReference type="ARBA" id="ARBA00006700"/>
    </source>
</evidence>
<keyword evidence="5 6" id="KW-0687">Ribonucleoprotein</keyword>
<evidence type="ECO:0000256" key="3">
    <source>
        <dbReference type="ARBA" id="ARBA00022884"/>
    </source>
</evidence>
<gene>
    <name evidence="6" type="primary">rplW</name>
    <name evidence="7" type="ORF">Tasa_010_158</name>
</gene>
<keyword evidence="2 6" id="KW-0699">rRNA-binding</keyword>
<dbReference type="FunFam" id="3.30.70.330:FF:000001">
    <property type="entry name" value="50S ribosomal protein L23"/>
    <property type="match status" value="1"/>
</dbReference>
<protein>
    <recommendedName>
        <fullName evidence="6">Large ribosomal subunit protein uL23</fullName>
    </recommendedName>
</protein>
<dbReference type="GO" id="GO:0006412">
    <property type="term" value="P:translation"/>
    <property type="evidence" value="ECO:0007669"/>
    <property type="project" value="UniProtKB-UniRule"/>
</dbReference>
<comment type="subunit">
    <text evidence="6">Part of the 50S ribosomal subunit. Contacts protein L29, and trigger factor when it is bound to the ribosome.</text>
</comment>
<dbReference type="InterPro" id="IPR012678">
    <property type="entry name" value="Ribosomal_uL23/eL15/eS24_sf"/>
</dbReference>
<dbReference type="Proteomes" id="UP000032679">
    <property type="component" value="Unassembled WGS sequence"/>
</dbReference>
<evidence type="ECO:0000313" key="8">
    <source>
        <dbReference type="Proteomes" id="UP000032679"/>
    </source>
</evidence>
<evidence type="ECO:0000256" key="5">
    <source>
        <dbReference type="ARBA" id="ARBA00023274"/>
    </source>
</evidence>
<dbReference type="AlphaFoldDB" id="A0A0D6MJE2"/>
<keyword evidence="3 6" id="KW-0694">RNA-binding</keyword>
<dbReference type="NCBIfam" id="NF004359">
    <property type="entry name" value="PRK05738.1-3"/>
    <property type="match status" value="1"/>
</dbReference>
<dbReference type="GO" id="GO:0019843">
    <property type="term" value="F:rRNA binding"/>
    <property type="evidence" value="ECO:0007669"/>
    <property type="project" value="UniProtKB-UniRule"/>
</dbReference>
<dbReference type="InterPro" id="IPR012677">
    <property type="entry name" value="Nucleotide-bd_a/b_plait_sf"/>
</dbReference>
<dbReference type="NCBIfam" id="NF004363">
    <property type="entry name" value="PRK05738.2-4"/>
    <property type="match status" value="1"/>
</dbReference>
<sequence>MTARNVLAERNRATRMSRDALFDVIRAPHITEKSTAASERNQVVFKVALDATKPQIKVAVETLFGVKVLGVNTLVQKGKTKRFKGRPGQRSDIKKAFVQLAEGQSIDLTAKLP</sequence>
<comment type="similarity">
    <text evidence="1 6">Belongs to the universal ribosomal protein uL23 family.</text>
</comment>
<keyword evidence="4 6" id="KW-0689">Ribosomal protein</keyword>
<dbReference type="STRING" id="1231623.Tasa_010_158"/>
<accession>A0A0D6MJE2</accession>
<name>A0A0D6MJE2_9PROT</name>
<dbReference type="HAMAP" id="MF_01369_B">
    <property type="entry name" value="Ribosomal_uL23_B"/>
    <property type="match status" value="1"/>
</dbReference>
<reference evidence="7 8" key="1">
    <citation type="submission" date="2012-10" db="EMBL/GenBank/DDBJ databases">
        <title>Genome sequencing of Tanticharoenia sakaeratensis NBRC 103193.</title>
        <authorList>
            <person name="Azuma Y."/>
            <person name="Hadano H."/>
            <person name="Hirakawa H."/>
            <person name="Matsushita K."/>
        </authorList>
    </citation>
    <scope>NUCLEOTIDE SEQUENCE [LARGE SCALE GENOMIC DNA]</scope>
    <source>
        <strain evidence="7 8">NBRC 103193</strain>
    </source>
</reference>
<dbReference type="GO" id="GO:0003735">
    <property type="term" value="F:structural constituent of ribosome"/>
    <property type="evidence" value="ECO:0007669"/>
    <property type="project" value="InterPro"/>
</dbReference>
<dbReference type="SUPFAM" id="SSF54189">
    <property type="entry name" value="Ribosomal proteins S24e, L23 and L15e"/>
    <property type="match status" value="1"/>
</dbReference>
<dbReference type="GO" id="GO:1990904">
    <property type="term" value="C:ribonucleoprotein complex"/>
    <property type="evidence" value="ECO:0007669"/>
    <property type="project" value="UniProtKB-KW"/>
</dbReference>
<evidence type="ECO:0000256" key="6">
    <source>
        <dbReference type="HAMAP-Rule" id="MF_01369"/>
    </source>
</evidence>
<organism evidence="7 8">
    <name type="scientific">Tanticharoenia sakaeratensis NBRC 103193</name>
    <dbReference type="NCBI Taxonomy" id="1231623"/>
    <lineage>
        <taxon>Bacteria</taxon>
        <taxon>Pseudomonadati</taxon>
        <taxon>Pseudomonadota</taxon>
        <taxon>Alphaproteobacteria</taxon>
        <taxon>Acetobacterales</taxon>
        <taxon>Acetobacteraceae</taxon>
        <taxon>Tanticharoenia</taxon>
    </lineage>
</organism>
<comment type="function">
    <text evidence="6">One of the early assembly proteins it binds 23S rRNA. One of the proteins that surrounds the polypeptide exit tunnel on the outside of the ribosome. Forms the main docking site for trigger factor binding to the ribosome.</text>
</comment>
<dbReference type="PANTHER" id="PTHR11620">
    <property type="entry name" value="60S RIBOSOMAL PROTEIN L23A"/>
    <property type="match status" value="1"/>
</dbReference>
<comment type="caution">
    <text evidence="7">The sequence shown here is derived from an EMBL/GenBank/DDBJ whole genome shotgun (WGS) entry which is preliminary data.</text>
</comment>
<dbReference type="NCBIfam" id="NF004360">
    <property type="entry name" value="PRK05738.1-5"/>
    <property type="match status" value="1"/>
</dbReference>
<evidence type="ECO:0000256" key="4">
    <source>
        <dbReference type="ARBA" id="ARBA00022980"/>
    </source>
</evidence>
<dbReference type="EMBL" id="BALE01000010">
    <property type="protein sequence ID" value="GAN53611.1"/>
    <property type="molecule type" value="Genomic_DNA"/>
</dbReference>
<keyword evidence="8" id="KW-1185">Reference proteome</keyword>
<evidence type="ECO:0000256" key="2">
    <source>
        <dbReference type="ARBA" id="ARBA00022730"/>
    </source>
</evidence>
<dbReference type="Gene3D" id="3.30.70.330">
    <property type="match status" value="1"/>
</dbReference>
<dbReference type="InterPro" id="IPR013025">
    <property type="entry name" value="Ribosomal_uL23-like"/>
</dbReference>
<dbReference type="Pfam" id="PF00276">
    <property type="entry name" value="Ribosomal_L23"/>
    <property type="match status" value="1"/>
</dbReference>
<proteinExistence type="inferred from homology"/>
<evidence type="ECO:0000313" key="7">
    <source>
        <dbReference type="EMBL" id="GAN53611.1"/>
    </source>
</evidence>
<dbReference type="GO" id="GO:0005840">
    <property type="term" value="C:ribosome"/>
    <property type="evidence" value="ECO:0007669"/>
    <property type="project" value="UniProtKB-KW"/>
</dbReference>